<protein>
    <recommendedName>
        <fullName evidence="1">Histone-lysine N-methyltransferase NSD-like PHD zinc finger 1 domain-containing protein</fullName>
    </recommendedName>
</protein>
<name>A0ABQ9E4Y3_TEGGR</name>
<dbReference type="PANTHER" id="PTHR47526:SF4">
    <property type="entry name" value="SWIM-TYPE DOMAIN-CONTAINING PROTEIN"/>
    <property type="match status" value="1"/>
</dbReference>
<dbReference type="Pfam" id="PF23011">
    <property type="entry name" value="PHD-1st_NSD"/>
    <property type="match status" value="1"/>
</dbReference>
<evidence type="ECO:0000259" key="1">
    <source>
        <dbReference type="Pfam" id="PF23011"/>
    </source>
</evidence>
<accession>A0ABQ9E4Y3</accession>
<dbReference type="InterPro" id="IPR013083">
    <property type="entry name" value="Znf_RING/FYVE/PHD"/>
</dbReference>
<proteinExistence type="predicted"/>
<sequence length="251" mass="29300">MAKQQPKLRKKLRLLKQSSEFIPAFSFIPPLCPQYKNEKFPKVLTELTDEKCISTNYKELVDHCEKIKLPRRMRLLQLKMLHAGSQTLKLLFRFRFGRITASKVRNVCKTNPCSPSLSLIKGICYPEQTHLAVTKLDFSYFVVLTKKDVHIELVSADPEFFQSIIPNIFDFFTANNLPELVGKFYSRLPTCNVLKHQKICEEEGKMIACDNDKCVYGWFYMSCLKLKRPPKGKWYCPDCRKLPKFKRGKAF</sequence>
<dbReference type="InterPro" id="IPR011011">
    <property type="entry name" value="Znf_FYVE_PHD"/>
</dbReference>
<comment type="caution">
    <text evidence="2">The sequence shown here is derived from an EMBL/GenBank/DDBJ whole genome shotgun (WGS) entry which is preliminary data.</text>
</comment>
<keyword evidence="3" id="KW-1185">Reference proteome</keyword>
<reference evidence="2 3" key="1">
    <citation type="submission" date="2022-12" db="EMBL/GenBank/DDBJ databases">
        <title>Chromosome-level genome of Tegillarca granosa.</title>
        <authorList>
            <person name="Kim J."/>
        </authorList>
    </citation>
    <scope>NUCLEOTIDE SEQUENCE [LARGE SCALE GENOMIC DNA]</scope>
    <source>
        <strain evidence="2">Teg-2019</strain>
        <tissue evidence="2">Adductor muscle</tissue>
    </source>
</reference>
<evidence type="ECO:0000313" key="2">
    <source>
        <dbReference type="EMBL" id="KAJ8298555.1"/>
    </source>
</evidence>
<dbReference type="SUPFAM" id="SSF57903">
    <property type="entry name" value="FYVE/PHD zinc finger"/>
    <property type="match status" value="1"/>
</dbReference>
<dbReference type="EMBL" id="JARBDR010000922">
    <property type="protein sequence ID" value="KAJ8298555.1"/>
    <property type="molecule type" value="Genomic_DNA"/>
</dbReference>
<evidence type="ECO:0000313" key="3">
    <source>
        <dbReference type="Proteomes" id="UP001217089"/>
    </source>
</evidence>
<dbReference type="PANTHER" id="PTHR47526">
    <property type="entry name" value="ATP-DEPENDENT DNA HELICASE"/>
    <property type="match status" value="1"/>
</dbReference>
<dbReference type="Proteomes" id="UP001217089">
    <property type="component" value="Unassembled WGS sequence"/>
</dbReference>
<dbReference type="InterPro" id="IPR059153">
    <property type="entry name" value="NSD_PHD-1st"/>
</dbReference>
<feature type="domain" description="Histone-lysine N-methyltransferase NSD-like PHD zinc finger 1" evidence="1">
    <location>
        <begin position="198"/>
        <end position="240"/>
    </location>
</feature>
<gene>
    <name evidence="2" type="ORF">KUTeg_023898</name>
</gene>
<dbReference type="Gene3D" id="3.30.40.10">
    <property type="entry name" value="Zinc/RING finger domain, C3HC4 (zinc finger)"/>
    <property type="match status" value="1"/>
</dbReference>
<organism evidence="2 3">
    <name type="scientific">Tegillarca granosa</name>
    <name type="common">Malaysian cockle</name>
    <name type="synonym">Anadara granosa</name>
    <dbReference type="NCBI Taxonomy" id="220873"/>
    <lineage>
        <taxon>Eukaryota</taxon>
        <taxon>Metazoa</taxon>
        <taxon>Spiralia</taxon>
        <taxon>Lophotrochozoa</taxon>
        <taxon>Mollusca</taxon>
        <taxon>Bivalvia</taxon>
        <taxon>Autobranchia</taxon>
        <taxon>Pteriomorphia</taxon>
        <taxon>Arcoida</taxon>
        <taxon>Arcoidea</taxon>
        <taxon>Arcidae</taxon>
        <taxon>Tegillarca</taxon>
    </lineage>
</organism>